<accession>K1SVU3</accession>
<dbReference type="InterPro" id="IPR001789">
    <property type="entry name" value="Sig_transdc_resp-reg_receiver"/>
</dbReference>
<dbReference type="AlphaFoldDB" id="K1SVU3"/>
<evidence type="ECO:0000259" key="2">
    <source>
        <dbReference type="PROSITE" id="PS50110"/>
    </source>
</evidence>
<dbReference type="PANTHER" id="PTHR48111:SF69">
    <property type="entry name" value="RESPONSE REGULATOR RECEIVER"/>
    <property type="match status" value="1"/>
</dbReference>
<keyword evidence="1" id="KW-0238">DNA-binding</keyword>
<evidence type="ECO:0000313" key="3">
    <source>
        <dbReference type="EMBL" id="EKC51366.1"/>
    </source>
</evidence>
<dbReference type="GO" id="GO:0005829">
    <property type="term" value="C:cytosol"/>
    <property type="evidence" value="ECO:0007669"/>
    <property type="project" value="TreeGrafter"/>
</dbReference>
<dbReference type="PANTHER" id="PTHR48111">
    <property type="entry name" value="REGULATOR OF RPOS"/>
    <property type="match status" value="1"/>
</dbReference>
<dbReference type="EMBL" id="AJWY01011940">
    <property type="protein sequence ID" value="EKC51366.1"/>
    <property type="molecule type" value="Genomic_DNA"/>
</dbReference>
<dbReference type="GO" id="GO:0000976">
    <property type="term" value="F:transcription cis-regulatory region binding"/>
    <property type="evidence" value="ECO:0007669"/>
    <property type="project" value="TreeGrafter"/>
</dbReference>
<reference evidence="3" key="1">
    <citation type="journal article" date="2013" name="Environ. Microbiol.">
        <title>Microbiota from the distal guts of lean and obese adolescents exhibit partial functional redundancy besides clear differences in community structure.</title>
        <authorList>
            <person name="Ferrer M."/>
            <person name="Ruiz A."/>
            <person name="Lanza F."/>
            <person name="Haange S.B."/>
            <person name="Oberbach A."/>
            <person name="Till H."/>
            <person name="Bargiela R."/>
            <person name="Campoy C."/>
            <person name="Segura M.T."/>
            <person name="Richter M."/>
            <person name="von Bergen M."/>
            <person name="Seifert J."/>
            <person name="Suarez A."/>
        </authorList>
    </citation>
    <scope>NUCLEOTIDE SEQUENCE</scope>
</reference>
<dbReference type="GO" id="GO:0032993">
    <property type="term" value="C:protein-DNA complex"/>
    <property type="evidence" value="ECO:0007669"/>
    <property type="project" value="TreeGrafter"/>
</dbReference>
<dbReference type="SUPFAM" id="SSF52172">
    <property type="entry name" value="CheY-like"/>
    <property type="match status" value="1"/>
</dbReference>
<comment type="caution">
    <text evidence="3">The sequence shown here is derived from an EMBL/GenBank/DDBJ whole genome shotgun (WGS) entry which is preliminary data.</text>
</comment>
<organism evidence="3">
    <name type="scientific">human gut metagenome</name>
    <dbReference type="NCBI Taxonomy" id="408170"/>
    <lineage>
        <taxon>unclassified sequences</taxon>
        <taxon>metagenomes</taxon>
        <taxon>organismal metagenomes</taxon>
    </lineage>
</organism>
<dbReference type="InterPro" id="IPR039420">
    <property type="entry name" value="WalR-like"/>
</dbReference>
<name>K1SVU3_9ZZZZ</name>
<dbReference type="GO" id="GO:0000156">
    <property type="term" value="F:phosphorelay response regulator activity"/>
    <property type="evidence" value="ECO:0007669"/>
    <property type="project" value="TreeGrafter"/>
</dbReference>
<sequence>MKILILEDEQRNAMRLIRLLNDIDTTFIIEGPLTNIKEAVDFFQSGKTTDLILADIRLTDGLSFEALKYAPATVPIIFTTAYDEYAVQAFKFNSFDYLLKPLDADELEAAIDKATKAGKNYADENLRQLFDSLQKNQFRYRERFLLPYRDGYKTVRVSDINHIETVNNSRK</sequence>
<dbReference type="Pfam" id="PF00072">
    <property type="entry name" value="Response_reg"/>
    <property type="match status" value="1"/>
</dbReference>
<feature type="domain" description="Response regulatory" evidence="2">
    <location>
        <begin position="2"/>
        <end position="115"/>
    </location>
</feature>
<dbReference type="Gene3D" id="3.40.50.2300">
    <property type="match status" value="1"/>
</dbReference>
<evidence type="ECO:0000256" key="1">
    <source>
        <dbReference type="ARBA" id="ARBA00023125"/>
    </source>
</evidence>
<dbReference type="SMART" id="SM00448">
    <property type="entry name" value="REC"/>
    <property type="match status" value="1"/>
</dbReference>
<dbReference type="GO" id="GO:0006355">
    <property type="term" value="P:regulation of DNA-templated transcription"/>
    <property type="evidence" value="ECO:0007669"/>
    <property type="project" value="TreeGrafter"/>
</dbReference>
<proteinExistence type="predicted"/>
<dbReference type="InterPro" id="IPR011006">
    <property type="entry name" value="CheY-like_superfamily"/>
</dbReference>
<gene>
    <name evidence="3" type="ORF">LEA_17434</name>
</gene>
<protein>
    <submittedName>
        <fullName evidence="3">LytTR family two component transcriptional regulator</fullName>
    </submittedName>
</protein>
<dbReference type="PROSITE" id="PS50110">
    <property type="entry name" value="RESPONSE_REGULATORY"/>
    <property type="match status" value="1"/>
</dbReference>